<name>A0A137PBV7_CONC2</name>
<feature type="compositionally biased region" description="Basic and acidic residues" evidence="1">
    <location>
        <begin position="199"/>
        <end position="218"/>
    </location>
</feature>
<evidence type="ECO:0000256" key="1">
    <source>
        <dbReference type="SAM" id="MobiDB-lite"/>
    </source>
</evidence>
<evidence type="ECO:0000313" key="3">
    <source>
        <dbReference type="EMBL" id="KXN72456.1"/>
    </source>
</evidence>
<proteinExistence type="predicted"/>
<feature type="compositionally biased region" description="Polar residues" evidence="1">
    <location>
        <begin position="25"/>
        <end position="44"/>
    </location>
</feature>
<feature type="compositionally biased region" description="Low complexity" evidence="1">
    <location>
        <begin position="278"/>
        <end position="290"/>
    </location>
</feature>
<evidence type="ECO:0000313" key="4">
    <source>
        <dbReference type="Proteomes" id="UP000070444"/>
    </source>
</evidence>
<protein>
    <submittedName>
        <fullName evidence="3">Uncharacterized protein</fullName>
    </submittedName>
</protein>
<feature type="chain" id="PRO_5007294660" evidence="2">
    <location>
        <begin position="17"/>
        <end position="319"/>
    </location>
</feature>
<sequence>MRSFTLISVLIASLAATPISPPPGQNSNSLGSFGSASDNSQVTADINRKRGNNPTNNDSANIFGNQAPESQTPPTSGKNNIDAQNTTNGFGNQSPKPQPPPTSGISGIDTQDSTNIFGSKAPPTSGKSDANSNQELLIKLQKEITRLYLQYVEVVTKSYGTSIENMPKSSSDDSINIFQPFGSSVSEDGLDGMLNGEGGEVKEDKELPQNDPINRENFDPTNSSNQDKNENTSSDIPSTDNRPSPASDSKNEGLNKLNTTNNPIKANDKPQSTEKALPNNPSSNPNQTPSEKVEIQSNRVSKVVLAEGPHGLSYKLYIN</sequence>
<feature type="region of interest" description="Disordered" evidence="1">
    <location>
        <begin position="164"/>
        <end position="297"/>
    </location>
</feature>
<dbReference type="AlphaFoldDB" id="A0A137PBV7"/>
<organism evidence="3 4">
    <name type="scientific">Conidiobolus coronatus (strain ATCC 28846 / CBS 209.66 / NRRL 28638)</name>
    <name type="common">Delacroixia coronata</name>
    <dbReference type="NCBI Taxonomy" id="796925"/>
    <lineage>
        <taxon>Eukaryota</taxon>
        <taxon>Fungi</taxon>
        <taxon>Fungi incertae sedis</taxon>
        <taxon>Zoopagomycota</taxon>
        <taxon>Entomophthoromycotina</taxon>
        <taxon>Entomophthoromycetes</taxon>
        <taxon>Entomophthorales</taxon>
        <taxon>Ancylistaceae</taxon>
        <taxon>Conidiobolus</taxon>
    </lineage>
</organism>
<dbReference type="EMBL" id="KQ964452">
    <property type="protein sequence ID" value="KXN72456.1"/>
    <property type="molecule type" value="Genomic_DNA"/>
</dbReference>
<keyword evidence="2" id="KW-0732">Signal</keyword>
<dbReference type="Proteomes" id="UP000070444">
    <property type="component" value="Unassembled WGS sequence"/>
</dbReference>
<gene>
    <name evidence="3" type="ORF">CONCODRAFT_4678</name>
</gene>
<evidence type="ECO:0000256" key="2">
    <source>
        <dbReference type="SAM" id="SignalP"/>
    </source>
</evidence>
<accession>A0A137PBV7</accession>
<reference evidence="3 4" key="1">
    <citation type="journal article" date="2015" name="Genome Biol. Evol.">
        <title>Phylogenomic analyses indicate that early fungi evolved digesting cell walls of algal ancestors of land plants.</title>
        <authorList>
            <person name="Chang Y."/>
            <person name="Wang S."/>
            <person name="Sekimoto S."/>
            <person name="Aerts A.L."/>
            <person name="Choi C."/>
            <person name="Clum A."/>
            <person name="LaButti K.M."/>
            <person name="Lindquist E.A."/>
            <person name="Yee Ngan C."/>
            <person name="Ohm R.A."/>
            <person name="Salamov A.A."/>
            <person name="Grigoriev I.V."/>
            <person name="Spatafora J.W."/>
            <person name="Berbee M.L."/>
        </authorList>
    </citation>
    <scope>NUCLEOTIDE SEQUENCE [LARGE SCALE GENOMIC DNA]</scope>
    <source>
        <strain evidence="3 4">NRRL 28638</strain>
    </source>
</reference>
<feature type="compositionally biased region" description="Polar residues" evidence="1">
    <location>
        <begin position="164"/>
        <end position="186"/>
    </location>
</feature>
<feature type="compositionally biased region" description="Polar residues" evidence="1">
    <location>
        <begin position="52"/>
        <end position="95"/>
    </location>
</feature>
<feature type="compositionally biased region" description="Polar residues" evidence="1">
    <location>
        <begin position="256"/>
        <end position="265"/>
    </location>
</feature>
<feature type="compositionally biased region" description="Polar residues" evidence="1">
    <location>
        <begin position="219"/>
        <end position="248"/>
    </location>
</feature>
<feature type="region of interest" description="Disordered" evidence="1">
    <location>
        <begin position="16"/>
        <end position="131"/>
    </location>
</feature>
<feature type="signal peptide" evidence="2">
    <location>
        <begin position="1"/>
        <end position="16"/>
    </location>
</feature>
<feature type="compositionally biased region" description="Polar residues" evidence="1">
    <location>
        <begin position="103"/>
        <end position="117"/>
    </location>
</feature>
<keyword evidence="4" id="KW-1185">Reference proteome</keyword>